<evidence type="ECO:0008006" key="3">
    <source>
        <dbReference type="Google" id="ProtNLM"/>
    </source>
</evidence>
<dbReference type="RefSeq" id="WP_229488806.1">
    <property type="nucleotide sequence ID" value="NZ_JAIVFQ010000072.1"/>
</dbReference>
<gene>
    <name evidence="1" type="ORF">LC586_29695</name>
</gene>
<comment type="caution">
    <text evidence="1">The sequence shown here is derived from an EMBL/GenBank/DDBJ whole genome shotgun (WGS) entry which is preliminary data.</text>
</comment>
<keyword evidence="2" id="KW-1185">Reference proteome</keyword>
<dbReference type="EMBL" id="JAIVFQ010000072">
    <property type="protein sequence ID" value="MCC5603254.1"/>
    <property type="molecule type" value="Genomic_DNA"/>
</dbReference>
<evidence type="ECO:0000313" key="1">
    <source>
        <dbReference type="EMBL" id="MCC5603254.1"/>
    </source>
</evidence>
<accession>A0ABS8IHK2</accession>
<name>A0ABS8IHK2_9NOSO</name>
<organism evidence="1 2">
    <name type="scientific">Nostoc favosum CHAB5714</name>
    <dbReference type="NCBI Taxonomy" id="2780399"/>
    <lineage>
        <taxon>Bacteria</taxon>
        <taxon>Bacillati</taxon>
        <taxon>Cyanobacteriota</taxon>
        <taxon>Cyanophyceae</taxon>
        <taxon>Nostocales</taxon>
        <taxon>Nostocaceae</taxon>
        <taxon>Nostoc</taxon>
        <taxon>Nostoc favosum</taxon>
    </lineage>
</organism>
<reference evidence="1 2" key="1">
    <citation type="journal article" date="2021" name="Microorganisms">
        <title>Genome Evolution of Filamentous Cyanobacterium Nostoc Species: From Facultative Symbiosis to Free Living.</title>
        <authorList>
            <person name="Huo D."/>
            <person name="Li H."/>
            <person name="Cai F."/>
            <person name="Guo X."/>
            <person name="Qiao Z."/>
            <person name="Wang W."/>
            <person name="Yu G."/>
            <person name="Li R."/>
        </authorList>
    </citation>
    <scope>NUCLEOTIDE SEQUENCE [LARGE SCALE GENOMIC DNA]</scope>
    <source>
        <strain evidence="1 2">CHAB 5714</strain>
    </source>
</reference>
<evidence type="ECO:0000313" key="2">
    <source>
        <dbReference type="Proteomes" id="UP001199525"/>
    </source>
</evidence>
<proteinExistence type="predicted"/>
<dbReference type="Proteomes" id="UP001199525">
    <property type="component" value="Unassembled WGS sequence"/>
</dbReference>
<protein>
    <recommendedName>
        <fullName evidence="3">SRPBCC family protein</fullName>
    </recommendedName>
</protein>
<sequence>MQKPIAYTWGSTPEERQMEFPCDSYMSSSDDVYFRAVDVKAPAHILFRWLCQLKVAPYSYDWIDNFGRQSPIILTPSIENLEHNQRVMTIFKLVKFEQNRHLTMVIDSPQAVPIFGQIALSYVVFPITENTCRLVVKLHLCYPKHSFWSFMRWFLPWADLFMMSKQLLTLKHLAELQSLT</sequence>